<dbReference type="NCBIfam" id="TIGR00704">
    <property type="entry name" value="NaPi_cotrn_rel"/>
    <property type="match status" value="1"/>
</dbReference>
<dbReference type="Proteomes" id="UP000256388">
    <property type="component" value="Unassembled WGS sequence"/>
</dbReference>
<feature type="transmembrane region" description="Helical" evidence="7">
    <location>
        <begin position="137"/>
        <end position="162"/>
    </location>
</feature>
<dbReference type="InterPro" id="IPR003841">
    <property type="entry name" value="Na/Pi_transpt"/>
</dbReference>
<evidence type="ECO:0000256" key="2">
    <source>
        <dbReference type="ARBA" id="ARBA00022475"/>
    </source>
</evidence>
<feature type="transmembrane region" description="Helical" evidence="7">
    <location>
        <begin position="283"/>
        <end position="301"/>
    </location>
</feature>
<dbReference type="Gene3D" id="1.20.58.220">
    <property type="entry name" value="Phosphate transport system protein phou homolog 2, domain 2"/>
    <property type="match status" value="1"/>
</dbReference>
<dbReference type="Pfam" id="PF02690">
    <property type="entry name" value="Na_Pi_cotrans"/>
    <property type="match status" value="2"/>
</dbReference>
<evidence type="ECO:0000259" key="8">
    <source>
        <dbReference type="Pfam" id="PF01895"/>
    </source>
</evidence>
<dbReference type="GO" id="GO:0005886">
    <property type="term" value="C:plasma membrane"/>
    <property type="evidence" value="ECO:0007669"/>
    <property type="project" value="UniProtKB-SubCell"/>
</dbReference>
<dbReference type="AlphaFoldDB" id="A0A3E0A672"/>
<evidence type="ECO:0000313" key="10">
    <source>
        <dbReference type="Proteomes" id="UP000256388"/>
    </source>
</evidence>
<feature type="domain" description="PhoU" evidence="8">
    <location>
        <begin position="343"/>
        <end position="429"/>
    </location>
</feature>
<dbReference type="NCBIfam" id="NF037997">
    <property type="entry name" value="Na_Pi_symport"/>
    <property type="match status" value="1"/>
</dbReference>
<dbReference type="RefSeq" id="WP_158674960.1">
    <property type="nucleotide sequence ID" value="NZ_AP018437.1"/>
</dbReference>
<proteinExistence type="predicted"/>
<keyword evidence="3 7" id="KW-0812">Transmembrane</keyword>
<dbReference type="PANTHER" id="PTHR10010:SF46">
    <property type="entry name" value="SODIUM-DEPENDENT PHOSPHATE TRANSPORT PROTEIN 2B"/>
    <property type="match status" value="1"/>
</dbReference>
<sequence length="535" mass="59800">MEIFQSILELFGGLAIFVYGVHVLSEGLEKVAGGKLLTMLDKSLNNPLKQGLFGTVATALMQSSGLLMVTMIGLINANMLSLRQAIGIMLGQEIGTTITGQMVSFQIKGFNLVFLIIGFFMMFFSKNRKLRMMGQPFFGFGIVFVGMSMMSTAGSVISQTPFFQQAVLTMGQHILLGVLVGAVFTAAIQSSTAMTGLVIAMGKSNCISLPVAVAIILGANIGSCIMGWLAAMQSGSNAKRASYAQIFINISGVLIFLPFILPFTNLVATTSANLARQIANAHTIFNIIVSLLMLPFVKPLARFIEKLIPEKEDEKSKKVRTRFIDPRLINMPMMAVKLANEEVLRMGWITYEMVEKAELGMLEKDEEAIKWVFKHEKNIDEICHSLESFLENIPGDKLNPDDQDKLEDMKHMITDIERVGDHANNLAEFARQFDNKKVEISKDGQKEIKTMFKKVLQNYKITLKALKSNDEKMVTRILTLEEEIDVLEKEYKENHIDRLKKKVCHPEADTIFVESLRNLERISDHSYNIALTLIY</sequence>
<dbReference type="InterPro" id="IPR038078">
    <property type="entry name" value="PhoU-like_sf"/>
</dbReference>
<evidence type="ECO:0000256" key="7">
    <source>
        <dbReference type="SAM" id="Phobius"/>
    </source>
</evidence>
<feature type="coiled-coil region" evidence="6">
    <location>
        <begin position="470"/>
        <end position="497"/>
    </location>
</feature>
<keyword evidence="5 7" id="KW-0472">Membrane</keyword>
<dbReference type="GO" id="GO:0044341">
    <property type="term" value="P:sodium-dependent phosphate transport"/>
    <property type="evidence" value="ECO:0007669"/>
    <property type="project" value="InterPro"/>
</dbReference>
<feature type="transmembrane region" description="Helical" evidence="7">
    <location>
        <begin position="207"/>
        <end position="231"/>
    </location>
</feature>
<keyword evidence="2" id="KW-1003">Cell membrane</keyword>
<feature type="domain" description="PhoU" evidence="8">
    <location>
        <begin position="448"/>
        <end position="530"/>
    </location>
</feature>
<keyword evidence="6" id="KW-0175">Coiled coil</keyword>
<dbReference type="EMBL" id="QUMS01000004">
    <property type="protein sequence ID" value="REG06241.1"/>
    <property type="molecule type" value="Genomic_DNA"/>
</dbReference>
<dbReference type="GO" id="GO:0005436">
    <property type="term" value="F:sodium:phosphate symporter activity"/>
    <property type="evidence" value="ECO:0007669"/>
    <property type="project" value="InterPro"/>
</dbReference>
<keyword evidence="4 7" id="KW-1133">Transmembrane helix</keyword>
<organism evidence="9 10">
    <name type="scientific">Pelolinea submarina</name>
    <dbReference type="NCBI Taxonomy" id="913107"/>
    <lineage>
        <taxon>Bacteria</taxon>
        <taxon>Bacillati</taxon>
        <taxon>Chloroflexota</taxon>
        <taxon>Anaerolineae</taxon>
        <taxon>Anaerolineales</taxon>
        <taxon>Anaerolineaceae</taxon>
        <taxon>Pelolinea</taxon>
    </lineage>
</organism>
<gene>
    <name evidence="9" type="ORF">DFR64_2673</name>
</gene>
<evidence type="ECO:0000313" key="9">
    <source>
        <dbReference type="EMBL" id="REG06241.1"/>
    </source>
</evidence>
<evidence type="ECO:0000256" key="5">
    <source>
        <dbReference type="ARBA" id="ARBA00023136"/>
    </source>
</evidence>
<reference evidence="9 10" key="1">
    <citation type="submission" date="2018-08" db="EMBL/GenBank/DDBJ databases">
        <title>Genomic Encyclopedia of Type Strains, Phase IV (KMG-IV): sequencing the most valuable type-strain genomes for metagenomic binning, comparative biology and taxonomic classification.</title>
        <authorList>
            <person name="Goeker M."/>
        </authorList>
    </citation>
    <scope>NUCLEOTIDE SEQUENCE [LARGE SCALE GENOMIC DNA]</scope>
    <source>
        <strain evidence="9 10">DSM 23923</strain>
    </source>
</reference>
<keyword evidence="10" id="KW-1185">Reference proteome</keyword>
<dbReference type="OrthoDB" id="9763003at2"/>
<feature type="transmembrane region" description="Helical" evidence="7">
    <location>
        <begin position="109"/>
        <end position="125"/>
    </location>
</feature>
<name>A0A3E0A672_9CHLR</name>
<dbReference type="InterPro" id="IPR026022">
    <property type="entry name" value="PhoU_dom"/>
</dbReference>
<evidence type="ECO:0000256" key="6">
    <source>
        <dbReference type="SAM" id="Coils"/>
    </source>
</evidence>
<evidence type="ECO:0000256" key="4">
    <source>
        <dbReference type="ARBA" id="ARBA00022989"/>
    </source>
</evidence>
<evidence type="ECO:0000256" key="3">
    <source>
        <dbReference type="ARBA" id="ARBA00022692"/>
    </source>
</evidence>
<protein>
    <submittedName>
        <fullName evidence="9">Phosphate:Na+ symporter</fullName>
    </submittedName>
</protein>
<accession>A0A3E0A672</accession>
<dbReference type="InterPro" id="IPR004633">
    <property type="entry name" value="NaPi_cotrn-rel/YqeW-like"/>
</dbReference>
<comment type="subcellular location">
    <subcellularLocation>
        <location evidence="1">Cell membrane</location>
        <topology evidence="1">Multi-pass membrane protein</topology>
    </subcellularLocation>
</comment>
<evidence type="ECO:0000256" key="1">
    <source>
        <dbReference type="ARBA" id="ARBA00004651"/>
    </source>
</evidence>
<feature type="transmembrane region" description="Helical" evidence="7">
    <location>
        <begin position="243"/>
        <end position="263"/>
    </location>
</feature>
<comment type="caution">
    <text evidence="9">The sequence shown here is derived from an EMBL/GenBank/DDBJ whole genome shotgun (WGS) entry which is preliminary data.</text>
</comment>
<dbReference type="Pfam" id="PF01895">
    <property type="entry name" value="PhoU"/>
    <property type="match status" value="2"/>
</dbReference>
<dbReference type="SUPFAM" id="SSF109755">
    <property type="entry name" value="PhoU-like"/>
    <property type="match status" value="1"/>
</dbReference>
<feature type="transmembrane region" description="Helical" evidence="7">
    <location>
        <begin position="174"/>
        <end position="201"/>
    </location>
</feature>
<dbReference type="PANTHER" id="PTHR10010">
    <property type="entry name" value="SOLUTE CARRIER FAMILY 34 SODIUM PHOSPHATE , MEMBER 2-RELATED"/>
    <property type="match status" value="1"/>
</dbReference>